<evidence type="ECO:0000313" key="3">
    <source>
        <dbReference type="EMBL" id="KAG6113619.1"/>
    </source>
</evidence>
<keyword evidence="4" id="KW-1185">Reference proteome</keyword>
<proteinExistence type="predicted"/>
<comment type="caution">
    <text evidence="3">The sequence shown here is derived from an EMBL/GenBank/DDBJ whole genome shotgun (WGS) entry which is preliminary data.</text>
</comment>
<feature type="region of interest" description="Disordered" evidence="1">
    <location>
        <begin position="570"/>
        <end position="593"/>
    </location>
</feature>
<dbReference type="GO" id="GO:0008081">
    <property type="term" value="F:phosphoric diester hydrolase activity"/>
    <property type="evidence" value="ECO:0007669"/>
    <property type="project" value="InterPro"/>
</dbReference>
<dbReference type="InterPro" id="IPR017946">
    <property type="entry name" value="PLC-like_Pdiesterase_TIM-brl"/>
</dbReference>
<organism evidence="3 4">
    <name type="scientific">Claviceps humidiphila</name>
    <dbReference type="NCBI Taxonomy" id="1294629"/>
    <lineage>
        <taxon>Eukaryota</taxon>
        <taxon>Fungi</taxon>
        <taxon>Dikarya</taxon>
        <taxon>Ascomycota</taxon>
        <taxon>Pezizomycotina</taxon>
        <taxon>Sordariomycetes</taxon>
        <taxon>Hypocreomycetidae</taxon>
        <taxon>Hypocreales</taxon>
        <taxon>Clavicipitaceae</taxon>
        <taxon>Claviceps</taxon>
    </lineage>
</organism>
<gene>
    <name evidence="3" type="ORF">E4U13_003721</name>
</gene>
<reference evidence="3 4" key="1">
    <citation type="journal article" date="2020" name="bioRxiv">
        <title>Whole genome comparisons of ergot fungi reveals the divergence and evolution of species within the genus Claviceps are the result of varying mechanisms driving genome evolution and host range expansion.</title>
        <authorList>
            <person name="Wyka S.A."/>
            <person name="Mondo S.J."/>
            <person name="Liu M."/>
            <person name="Dettman J."/>
            <person name="Nalam V."/>
            <person name="Broders K.D."/>
        </authorList>
    </citation>
    <scope>NUCLEOTIDE SEQUENCE [LARGE SCALE GENOMIC DNA]</scope>
    <source>
        <strain evidence="3 4">LM576</strain>
    </source>
</reference>
<evidence type="ECO:0000256" key="1">
    <source>
        <dbReference type="SAM" id="MobiDB-lite"/>
    </source>
</evidence>
<dbReference type="SUPFAM" id="SSF51695">
    <property type="entry name" value="PLC-like phosphodiesterases"/>
    <property type="match status" value="1"/>
</dbReference>
<sequence>MFLVRTLGLLVLVSIASGHSTILVDPVIVEDGLDHVKSTTTPDKLESPYADMRVASFRKEIIHAEKDTTPEASATKPDFAIDKRGLEKYIVWQDTHISLVNATPYRWHIISNSSYRLHEWDLHWPLYLSPGETVTVRVTNIPHRQLPSTDAVGEVTYELEGTHQPASFQVQYRSGIHHRVYVQFRDQLKTLNTAVNSEHYLGLDNVIGAMGDLLGGPNYLLGGVGFVLAGKEGDFLSQDGPKQWMQVQLDEIGDLPLRSIALPRSHNSGMWLPSHRIGFGQPENCLTQIRSIYEQVRTGGVRVIDFHPLMQKNQRYHSATGFWLGPRYHGLKGPELRLMIDQLNRFMWEYPGEFFIWDLSYPDARSARRHYKMLNDGELKRLHEELKLIRHRLDLRYLNKQDITLRPLKEFVKPELKETGRSTVIIRVPSTWAKTGIFPAKEGFISEDYFPLSSHRIKNKEIGQFVTDHVAALKAARPSRMALMYNMAWFRAVPILDVLAMRPSLHEFSKVAWPFFYTDIWSNLSDTTYPNMVSMDNVHGSALKAMVMVINKCFVARKCGGLGGMVKWSEGVDKEGNDEKNGGNGEENEGGGE</sequence>
<feature type="chain" id="PRO_5040222431" evidence="2">
    <location>
        <begin position="19"/>
        <end position="593"/>
    </location>
</feature>
<evidence type="ECO:0000313" key="4">
    <source>
        <dbReference type="Proteomes" id="UP000732380"/>
    </source>
</evidence>
<protein>
    <submittedName>
        <fullName evidence="3">Uncharacterized protein</fullName>
    </submittedName>
</protein>
<dbReference type="EMBL" id="SRQM01000290">
    <property type="protein sequence ID" value="KAG6113619.1"/>
    <property type="molecule type" value="Genomic_DNA"/>
</dbReference>
<dbReference type="AlphaFoldDB" id="A0A9P7TS68"/>
<dbReference type="GO" id="GO:0006629">
    <property type="term" value="P:lipid metabolic process"/>
    <property type="evidence" value="ECO:0007669"/>
    <property type="project" value="InterPro"/>
</dbReference>
<accession>A0A9P7TS68</accession>
<dbReference type="Gene3D" id="3.20.20.190">
    <property type="entry name" value="Phosphatidylinositol (PI) phosphodiesterase"/>
    <property type="match status" value="1"/>
</dbReference>
<feature type="signal peptide" evidence="2">
    <location>
        <begin position="1"/>
        <end position="18"/>
    </location>
</feature>
<dbReference type="Proteomes" id="UP000732380">
    <property type="component" value="Unassembled WGS sequence"/>
</dbReference>
<evidence type="ECO:0000256" key="2">
    <source>
        <dbReference type="SAM" id="SignalP"/>
    </source>
</evidence>
<feature type="compositionally biased region" description="Basic and acidic residues" evidence="1">
    <location>
        <begin position="570"/>
        <end position="581"/>
    </location>
</feature>
<keyword evidence="2" id="KW-0732">Signal</keyword>
<name>A0A9P7TS68_9HYPO</name>